<dbReference type="InterPro" id="IPR016163">
    <property type="entry name" value="Ald_DH_C"/>
</dbReference>
<evidence type="ECO:0000256" key="2">
    <source>
        <dbReference type="ARBA" id="ARBA00023002"/>
    </source>
</evidence>
<organism evidence="9 10">
    <name type="scientific">Parasphingorhabdus halotolerans</name>
    <dbReference type="NCBI Taxonomy" id="2725558"/>
    <lineage>
        <taxon>Bacteria</taxon>
        <taxon>Pseudomonadati</taxon>
        <taxon>Pseudomonadota</taxon>
        <taxon>Alphaproteobacteria</taxon>
        <taxon>Sphingomonadales</taxon>
        <taxon>Sphingomonadaceae</taxon>
        <taxon>Parasphingorhabdus</taxon>
    </lineage>
</organism>
<comment type="similarity">
    <text evidence="1 4 7">Belongs to the aldehyde dehydrogenase family.</text>
</comment>
<dbReference type="Gene3D" id="3.40.309.10">
    <property type="entry name" value="Aldehyde Dehydrogenase, Chain A, domain 2"/>
    <property type="match status" value="1"/>
</dbReference>
<dbReference type="Pfam" id="PF00171">
    <property type="entry name" value="Aldedh"/>
    <property type="match status" value="1"/>
</dbReference>
<dbReference type="InterPro" id="IPR016161">
    <property type="entry name" value="Ald_DH/histidinol_DH"/>
</dbReference>
<keyword evidence="10" id="KW-1185">Reference proteome</keyword>
<evidence type="ECO:0000313" key="9">
    <source>
        <dbReference type="EMBL" id="QJB68760.1"/>
    </source>
</evidence>
<gene>
    <name evidence="9" type="ORF">HF685_05265</name>
</gene>
<evidence type="ECO:0000256" key="1">
    <source>
        <dbReference type="ARBA" id="ARBA00009986"/>
    </source>
</evidence>
<dbReference type="RefSeq" id="WP_168818602.1">
    <property type="nucleotide sequence ID" value="NZ_CP051217.1"/>
</dbReference>
<sequence length="467" mass="51051">MSDIADKFAKLQSSRQRLRNSSAAERAAKLKAIWAGVVERKDDIFIAGNKERGTHDLDIAAELVMIKGEIDFAVKNLSKWMKPEKIKNSLNTMGKRCEIRRQSKGVVLNLSAYNAPTAECLVPAIPAIAAGNAVAIKPSEHAPHSAQIVQEIINRTLPADECEVFQGGVEVSQELLGLPFNHIYYTGGMGVGKIVMKAAADHFASITLEMGGKSPVIIDETAELENAATKLAWGRVMNAGQVCIAPEYVIIHESKKDEFLTLMEEKINALYNSDGAGLDKSQYVPRIINERHSGRIKALVDDATKKGATVVCGGGSDIANHYIEPTVLTDMSEDMDIMNEEVFGPVLSVLTYSNREDVLDIINRRPSPLALYVYSTNDEAIDYFLTNTSSGSAVVNNNCIQSGTNPRLPFGGVGSSGMGRIGGFEGFKSMSNERSIVHQPLDRFRDILIMLPPYSERYNNLIMKGLK</sequence>
<evidence type="ECO:0000256" key="3">
    <source>
        <dbReference type="ARBA" id="ARBA00023027"/>
    </source>
</evidence>
<dbReference type="GO" id="GO:0006081">
    <property type="term" value="P:aldehyde metabolic process"/>
    <property type="evidence" value="ECO:0007669"/>
    <property type="project" value="InterPro"/>
</dbReference>
<accession>A0A6H2DK44</accession>
<dbReference type="GO" id="GO:0005737">
    <property type="term" value="C:cytoplasm"/>
    <property type="evidence" value="ECO:0007669"/>
    <property type="project" value="TreeGrafter"/>
</dbReference>
<protein>
    <recommendedName>
        <fullName evidence="4">Aldehyde dehydrogenase</fullName>
    </recommendedName>
</protein>
<dbReference type="PIRSF" id="PIRSF036492">
    <property type="entry name" value="ALDH"/>
    <property type="match status" value="1"/>
</dbReference>
<dbReference type="PANTHER" id="PTHR43570:SF20">
    <property type="entry name" value="ALDEHYDE DEHYDROGENASE ALDX-RELATED"/>
    <property type="match status" value="1"/>
</dbReference>
<evidence type="ECO:0000256" key="4">
    <source>
        <dbReference type="PIRNR" id="PIRNR036492"/>
    </source>
</evidence>
<evidence type="ECO:0000256" key="5">
    <source>
        <dbReference type="PIRSR" id="PIRSR036492-1"/>
    </source>
</evidence>
<dbReference type="InterPro" id="IPR029510">
    <property type="entry name" value="Ald_DH_CS_GLU"/>
</dbReference>
<dbReference type="PROSITE" id="PS00070">
    <property type="entry name" value="ALDEHYDE_DEHYDR_CYS"/>
    <property type="match status" value="1"/>
</dbReference>
<dbReference type="Proteomes" id="UP000501600">
    <property type="component" value="Chromosome"/>
</dbReference>
<dbReference type="KEGG" id="phao:HF685_05265"/>
<feature type="active site" evidence="5 6">
    <location>
        <position position="209"/>
    </location>
</feature>
<dbReference type="InterPro" id="IPR016162">
    <property type="entry name" value="Ald_DH_N"/>
</dbReference>
<dbReference type="GO" id="GO:0004029">
    <property type="term" value="F:aldehyde dehydrogenase (NAD+) activity"/>
    <property type="evidence" value="ECO:0007669"/>
    <property type="project" value="TreeGrafter"/>
</dbReference>
<dbReference type="AlphaFoldDB" id="A0A6H2DK44"/>
<dbReference type="EMBL" id="CP051217">
    <property type="protein sequence ID" value="QJB68760.1"/>
    <property type="molecule type" value="Genomic_DNA"/>
</dbReference>
<dbReference type="PROSITE" id="PS00687">
    <property type="entry name" value="ALDEHYDE_DEHYDR_GLU"/>
    <property type="match status" value="1"/>
</dbReference>
<proteinExistence type="inferred from homology"/>
<dbReference type="InterPro" id="IPR016160">
    <property type="entry name" value="Ald_DH_CS_CYS"/>
</dbReference>
<dbReference type="InterPro" id="IPR012394">
    <property type="entry name" value="Aldehyde_DH_NAD(P)"/>
</dbReference>
<dbReference type="SUPFAM" id="SSF53720">
    <property type="entry name" value="ALDH-like"/>
    <property type="match status" value="1"/>
</dbReference>
<dbReference type="FunFam" id="3.40.309.10:FF:000003">
    <property type="entry name" value="Aldehyde dehydrogenase"/>
    <property type="match status" value="1"/>
</dbReference>
<reference evidence="9 10" key="1">
    <citation type="submission" date="2020-04" db="EMBL/GenBank/DDBJ databases">
        <title>Genome sequence for Sphingorhabdus sp. strain M1.</title>
        <authorList>
            <person name="Park S.-J."/>
        </authorList>
    </citation>
    <scope>NUCLEOTIDE SEQUENCE [LARGE SCALE GENOMIC DNA]</scope>
    <source>
        <strain evidence="9 10">JK6</strain>
    </source>
</reference>
<evidence type="ECO:0000256" key="7">
    <source>
        <dbReference type="RuleBase" id="RU003345"/>
    </source>
</evidence>
<dbReference type="Gene3D" id="3.40.605.10">
    <property type="entry name" value="Aldehyde Dehydrogenase, Chain A, domain 1"/>
    <property type="match status" value="1"/>
</dbReference>
<feature type="active site" evidence="5">
    <location>
        <position position="243"/>
    </location>
</feature>
<feature type="domain" description="Aldehyde dehydrogenase" evidence="8">
    <location>
        <begin position="12"/>
        <end position="435"/>
    </location>
</feature>
<evidence type="ECO:0000256" key="6">
    <source>
        <dbReference type="PROSITE-ProRule" id="PRU10007"/>
    </source>
</evidence>
<dbReference type="PANTHER" id="PTHR43570">
    <property type="entry name" value="ALDEHYDE DEHYDROGENASE"/>
    <property type="match status" value="1"/>
</dbReference>
<keyword evidence="3" id="KW-0520">NAD</keyword>
<evidence type="ECO:0000259" key="8">
    <source>
        <dbReference type="Pfam" id="PF00171"/>
    </source>
</evidence>
<name>A0A6H2DK44_9SPHN</name>
<keyword evidence="2 4" id="KW-0560">Oxidoreductase</keyword>
<dbReference type="InterPro" id="IPR015590">
    <property type="entry name" value="Aldehyde_DH_dom"/>
</dbReference>
<evidence type="ECO:0000313" key="10">
    <source>
        <dbReference type="Proteomes" id="UP000501600"/>
    </source>
</evidence>